<dbReference type="Gene3D" id="3.40.50.12370">
    <property type="match status" value="1"/>
</dbReference>
<organism evidence="3 4">
    <name type="scientific">Flaviramulus aquimarinus</name>
    <dbReference type="NCBI Taxonomy" id="1170456"/>
    <lineage>
        <taxon>Bacteria</taxon>
        <taxon>Pseudomonadati</taxon>
        <taxon>Bacteroidota</taxon>
        <taxon>Flavobacteriia</taxon>
        <taxon>Flavobacteriales</taxon>
        <taxon>Flavobacteriaceae</taxon>
        <taxon>Flaviramulus</taxon>
    </lineage>
</organism>
<comment type="caution">
    <text evidence="3">The sequence shown here is derived from an EMBL/GenBank/DDBJ whole genome shotgun (WGS) entry which is preliminary data.</text>
</comment>
<sequence length="276" mass="31758">MRRKILLPTDFSDNSWSAIVYALKLYADEECTFYFLNSQIIKVSTLSNLSNKLLETMKANARKELLELKKLAITADANANHEFQTILSTEDLITAIKKSVIEFEIDIIIMGTKGATGAKEIFFGSNTTHVIKSTKSCPVLIIPEEFDFVKPKQIAFPTDFNRFYSGKELDPLKHLVDLYNSKIRILHIEVREDLDDTQENNLKMLKKFLSNHEHSFHWMPDYGKKAKEINDFIEELDINILAMVNYKHSFIEKIIKEPVIKKLGFQPTVPFLVIPG</sequence>
<dbReference type="PRINTS" id="PR01438">
    <property type="entry name" value="UNVRSLSTRESS"/>
</dbReference>
<evidence type="ECO:0000256" key="1">
    <source>
        <dbReference type="ARBA" id="ARBA00008791"/>
    </source>
</evidence>
<evidence type="ECO:0000313" key="4">
    <source>
        <dbReference type="Proteomes" id="UP001500433"/>
    </source>
</evidence>
<dbReference type="CDD" id="cd00293">
    <property type="entry name" value="USP-like"/>
    <property type="match status" value="1"/>
</dbReference>
<dbReference type="InterPro" id="IPR006016">
    <property type="entry name" value="UspA"/>
</dbReference>
<dbReference type="Pfam" id="PF00582">
    <property type="entry name" value="Usp"/>
    <property type="match status" value="1"/>
</dbReference>
<gene>
    <name evidence="3" type="ORF">GCM10023311_03550</name>
</gene>
<feature type="domain" description="UspA" evidence="2">
    <location>
        <begin position="1"/>
        <end position="143"/>
    </location>
</feature>
<accession>A0ABP9EQR6</accession>
<name>A0ABP9EQR6_9FLAO</name>
<dbReference type="EMBL" id="BAABJH010000001">
    <property type="protein sequence ID" value="GAA4884431.1"/>
    <property type="molecule type" value="Genomic_DNA"/>
</dbReference>
<dbReference type="RefSeq" id="WP_345272256.1">
    <property type="nucleotide sequence ID" value="NZ_BAABJH010000001.1"/>
</dbReference>
<protein>
    <submittedName>
        <fullName evidence="3">Universal stress protein</fullName>
    </submittedName>
</protein>
<dbReference type="Proteomes" id="UP001500433">
    <property type="component" value="Unassembled WGS sequence"/>
</dbReference>
<evidence type="ECO:0000259" key="2">
    <source>
        <dbReference type="Pfam" id="PF00582"/>
    </source>
</evidence>
<dbReference type="SUPFAM" id="SSF52402">
    <property type="entry name" value="Adenine nucleotide alpha hydrolases-like"/>
    <property type="match status" value="2"/>
</dbReference>
<reference evidence="4" key="1">
    <citation type="journal article" date="2019" name="Int. J. Syst. Evol. Microbiol.">
        <title>The Global Catalogue of Microorganisms (GCM) 10K type strain sequencing project: providing services to taxonomists for standard genome sequencing and annotation.</title>
        <authorList>
            <consortium name="The Broad Institute Genomics Platform"/>
            <consortium name="The Broad Institute Genome Sequencing Center for Infectious Disease"/>
            <person name="Wu L."/>
            <person name="Ma J."/>
        </authorList>
    </citation>
    <scope>NUCLEOTIDE SEQUENCE [LARGE SCALE GENOMIC DNA]</scope>
    <source>
        <strain evidence="4">JCM 18274</strain>
    </source>
</reference>
<comment type="similarity">
    <text evidence="1">Belongs to the universal stress protein A family.</text>
</comment>
<dbReference type="PANTHER" id="PTHR46268:SF6">
    <property type="entry name" value="UNIVERSAL STRESS PROTEIN UP12"/>
    <property type="match status" value="1"/>
</dbReference>
<proteinExistence type="inferred from homology"/>
<dbReference type="PANTHER" id="PTHR46268">
    <property type="entry name" value="STRESS RESPONSE PROTEIN NHAX"/>
    <property type="match status" value="1"/>
</dbReference>
<dbReference type="InterPro" id="IPR006015">
    <property type="entry name" value="Universal_stress_UspA"/>
</dbReference>
<keyword evidence="4" id="KW-1185">Reference proteome</keyword>
<evidence type="ECO:0000313" key="3">
    <source>
        <dbReference type="EMBL" id="GAA4884431.1"/>
    </source>
</evidence>